<sequence length="210" mass="24357">MHDYAKSQLELTRKTQIGKKLAYMLRYGALREGLDVTGDGYVSLTELCEHPLFACLSTEELLREIRLDAKRFELMAKESQYKVRARYGRKFLKSPYHEGTKVKRLLEILIVFIRKHIQLYDFEEFPDGYLISLIIKRLKLDRDLSDKVLRQLLCPAISHLDLCNAFVNKGTIALIPTKCPYVTWLSFRGLGFVITDHVLALALKVCTFRL</sequence>
<evidence type="ECO:0000256" key="1">
    <source>
        <dbReference type="ARBA" id="ARBA00003343"/>
    </source>
</evidence>
<evidence type="ECO:0000313" key="5">
    <source>
        <dbReference type="Proteomes" id="UP000270296"/>
    </source>
</evidence>
<dbReference type="GO" id="GO:0006388">
    <property type="term" value="P:tRNA splicing, via endonucleolytic cleavage and ligation"/>
    <property type="evidence" value="ECO:0007669"/>
    <property type="project" value="TreeGrafter"/>
</dbReference>
<name>A0A183J436_9BILA</name>
<dbReference type="InterPro" id="IPR042080">
    <property type="entry name" value="RNA_2'-PTrans_N"/>
</dbReference>
<comment type="catalytic activity">
    <reaction evidence="3">
        <text>2'-phospho-[ligated tRNA] + NAD(+) = mature tRNA + ADP-alpha-D-ribose 1'',2''-cyclic phosphate + nicotinamide</text>
        <dbReference type="Rhea" id="RHEA:23324"/>
        <dbReference type="Rhea" id="RHEA-COMP:11106"/>
        <dbReference type="Rhea" id="RHEA-COMP:11107"/>
        <dbReference type="ChEBI" id="CHEBI:17154"/>
        <dbReference type="ChEBI" id="CHEBI:57540"/>
        <dbReference type="ChEBI" id="CHEBI:76596"/>
        <dbReference type="ChEBI" id="CHEBI:82883"/>
        <dbReference type="ChEBI" id="CHEBI:85027"/>
        <dbReference type="EC" id="2.7.1.160"/>
    </reaction>
</comment>
<dbReference type="EC" id="2.7.1.160" evidence="2"/>
<keyword evidence="5" id="KW-1185">Reference proteome</keyword>
<dbReference type="Pfam" id="PF01885">
    <property type="entry name" value="PTS_2-RNA"/>
    <property type="match status" value="1"/>
</dbReference>
<dbReference type="EMBL" id="UZAM01014346">
    <property type="protein sequence ID" value="VDP33425.1"/>
    <property type="molecule type" value="Genomic_DNA"/>
</dbReference>
<reference evidence="4 5" key="2">
    <citation type="submission" date="2018-11" db="EMBL/GenBank/DDBJ databases">
        <authorList>
            <consortium name="Pathogen Informatics"/>
        </authorList>
    </citation>
    <scope>NUCLEOTIDE SEQUENCE [LARGE SCALE GENOMIC DNA]</scope>
</reference>
<organism evidence="6">
    <name type="scientific">Soboliphyme baturini</name>
    <dbReference type="NCBI Taxonomy" id="241478"/>
    <lineage>
        <taxon>Eukaryota</taxon>
        <taxon>Metazoa</taxon>
        <taxon>Ecdysozoa</taxon>
        <taxon>Nematoda</taxon>
        <taxon>Enoplea</taxon>
        <taxon>Dorylaimia</taxon>
        <taxon>Dioctophymatida</taxon>
        <taxon>Dioctophymatoidea</taxon>
        <taxon>Soboliphymatidae</taxon>
        <taxon>Soboliphyme</taxon>
    </lineage>
</organism>
<proteinExistence type="predicted"/>
<dbReference type="PANTHER" id="PTHR12684">
    <property type="entry name" value="PUTATIVE PHOSPHOTRANSFERASE"/>
    <property type="match status" value="1"/>
</dbReference>
<dbReference type="PANTHER" id="PTHR12684:SF2">
    <property type="entry name" value="TRNA 2'-PHOSPHOTRANSFERASE 1"/>
    <property type="match status" value="1"/>
</dbReference>
<dbReference type="Gene3D" id="1.10.10.970">
    <property type="entry name" value="RNA 2'-phosphotransferase, Tpt1/KptA family, N-terminal domain"/>
    <property type="match status" value="1"/>
</dbReference>
<dbReference type="Proteomes" id="UP000270296">
    <property type="component" value="Unassembled WGS sequence"/>
</dbReference>
<accession>A0A183J436</accession>
<dbReference type="WBParaSite" id="SBAD_0001100401-mRNA-1">
    <property type="protein sequence ID" value="SBAD_0001100401-mRNA-1"/>
    <property type="gene ID" value="SBAD_0001100401"/>
</dbReference>
<dbReference type="InterPro" id="IPR002745">
    <property type="entry name" value="Ptrans_KptA/Tpt1"/>
</dbReference>
<dbReference type="AlphaFoldDB" id="A0A183J436"/>
<dbReference type="OrthoDB" id="419694at2759"/>
<evidence type="ECO:0000313" key="4">
    <source>
        <dbReference type="EMBL" id="VDP33425.1"/>
    </source>
</evidence>
<dbReference type="SUPFAM" id="SSF56399">
    <property type="entry name" value="ADP-ribosylation"/>
    <property type="match status" value="1"/>
</dbReference>
<gene>
    <name evidence="4" type="ORF">SBAD_LOCUS10634</name>
</gene>
<protein>
    <recommendedName>
        <fullName evidence="2">2'-phosphotransferase</fullName>
        <ecNumber evidence="2">2.7.1.160</ecNumber>
    </recommendedName>
</protein>
<evidence type="ECO:0000256" key="2">
    <source>
        <dbReference type="ARBA" id="ARBA00012007"/>
    </source>
</evidence>
<evidence type="ECO:0000313" key="6">
    <source>
        <dbReference type="WBParaSite" id="SBAD_0001100401-mRNA-1"/>
    </source>
</evidence>
<dbReference type="GO" id="GO:0000215">
    <property type="term" value="F:tRNA 2'-phosphotransferase activity"/>
    <property type="evidence" value="ECO:0007669"/>
    <property type="project" value="UniProtKB-EC"/>
</dbReference>
<reference evidence="6" key="1">
    <citation type="submission" date="2016-06" db="UniProtKB">
        <authorList>
            <consortium name="WormBaseParasite"/>
        </authorList>
    </citation>
    <scope>IDENTIFICATION</scope>
</reference>
<comment type="function">
    <text evidence="1">Catalyzes the last step of tRNA splicing, the transfer of the splice junction 2'-phosphate from ligated tRNA to NAD to produce ADP-ribose 1''-2'' cyclic phosphate.</text>
</comment>
<evidence type="ECO:0000256" key="3">
    <source>
        <dbReference type="ARBA" id="ARBA00047949"/>
    </source>
</evidence>